<reference evidence="3 4" key="1">
    <citation type="submission" date="2024-04" db="EMBL/GenBank/DDBJ databases">
        <title>Phyllosticta paracitricarpa is synonymous to the EU quarantine fungus P. citricarpa based on phylogenomic analyses.</title>
        <authorList>
            <consortium name="Lawrence Berkeley National Laboratory"/>
            <person name="Van Ingen-Buijs V.A."/>
            <person name="Van Westerhoven A.C."/>
            <person name="Haridas S."/>
            <person name="Skiadas P."/>
            <person name="Martin F."/>
            <person name="Groenewald J.Z."/>
            <person name="Crous P.W."/>
            <person name="Seidl M.F."/>
        </authorList>
    </citation>
    <scope>NUCLEOTIDE SEQUENCE [LARGE SCALE GENOMIC DNA]</scope>
    <source>
        <strain evidence="3 4">CBS 122670</strain>
    </source>
</reference>
<dbReference type="EMBL" id="JBBPDW010000017">
    <property type="protein sequence ID" value="KAK7545522.1"/>
    <property type="molecule type" value="Genomic_DNA"/>
</dbReference>
<feature type="signal peptide" evidence="2">
    <location>
        <begin position="1"/>
        <end position="25"/>
    </location>
</feature>
<comment type="caution">
    <text evidence="3">The sequence shown here is derived from an EMBL/GenBank/DDBJ whole genome shotgun (WGS) entry which is preliminary data.</text>
</comment>
<protein>
    <recommendedName>
        <fullName evidence="5">Secreted protein</fullName>
    </recommendedName>
</protein>
<keyword evidence="4" id="KW-1185">Reference proteome</keyword>
<organism evidence="3 4">
    <name type="scientific">Phyllosticta citricarpa</name>
    <dbReference type="NCBI Taxonomy" id="55181"/>
    <lineage>
        <taxon>Eukaryota</taxon>
        <taxon>Fungi</taxon>
        <taxon>Dikarya</taxon>
        <taxon>Ascomycota</taxon>
        <taxon>Pezizomycotina</taxon>
        <taxon>Dothideomycetes</taxon>
        <taxon>Dothideomycetes incertae sedis</taxon>
        <taxon>Botryosphaeriales</taxon>
        <taxon>Phyllostictaceae</taxon>
        <taxon>Phyllosticta</taxon>
    </lineage>
</organism>
<evidence type="ECO:0000313" key="3">
    <source>
        <dbReference type="EMBL" id="KAK7545522.1"/>
    </source>
</evidence>
<evidence type="ECO:0000313" key="4">
    <source>
        <dbReference type="Proteomes" id="UP001365128"/>
    </source>
</evidence>
<proteinExistence type="predicted"/>
<gene>
    <name evidence="3" type="ORF">IWX46DRAFT_102143</name>
</gene>
<dbReference type="Proteomes" id="UP001365128">
    <property type="component" value="Unassembled WGS sequence"/>
</dbReference>
<sequence length="105" mass="11957">MQPVWTSNCWLQLSRQVCLLAFLSSISFLGSNQRFCSVCRFYPRKICTSWVKVGRTDGHLARENQDKSTTTTIRQLQTSSYTSNQKPNGRADGRPRDVSPTYPPP</sequence>
<feature type="compositionally biased region" description="Polar residues" evidence="1">
    <location>
        <begin position="67"/>
        <end position="87"/>
    </location>
</feature>
<name>A0ABR1MBY5_9PEZI</name>
<feature type="chain" id="PRO_5046539283" description="Secreted protein" evidence="2">
    <location>
        <begin position="26"/>
        <end position="105"/>
    </location>
</feature>
<keyword evidence="2" id="KW-0732">Signal</keyword>
<evidence type="ECO:0000256" key="2">
    <source>
        <dbReference type="SAM" id="SignalP"/>
    </source>
</evidence>
<evidence type="ECO:0000256" key="1">
    <source>
        <dbReference type="SAM" id="MobiDB-lite"/>
    </source>
</evidence>
<feature type="region of interest" description="Disordered" evidence="1">
    <location>
        <begin position="62"/>
        <end position="105"/>
    </location>
</feature>
<evidence type="ECO:0008006" key="5">
    <source>
        <dbReference type="Google" id="ProtNLM"/>
    </source>
</evidence>
<accession>A0ABR1MBY5</accession>